<evidence type="ECO:0000313" key="2">
    <source>
        <dbReference type="Proteomes" id="UP000572680"/>
    </source>
</evidence>
<dbReference type="RefSeq" id="WP_182841102.1">
    <property type="nucleotide sequence ID" value="NZ_BAAALP010000042.1"/>
</dbReference>
<dbReference type="InterPro" id="IPR013320">
    <property type="entry name" value="ConA-like_dom_sf"/>
</dbReference>
<keyword evidence="2" id="KW-1185">Reference proteome</keyword>
<dbReference type="SUPFAM" id="SSF49899">
    <property type="entry name" value="Concanavalin A-like lectins/glucanases"/>
    <property type="match status" value="1"/>
</dbReference>
<evidence type="ECO:0000313" key="1">
    <source>
        <dbReference type="EMBL" id="MBA8948460.1"/>
    </source>
</evidence>
<proteinExistence type="predicted"/>
<dbReference type="EMBL" id="JACJIA010000001">
    <property type="protein sequence ID" value="MBA8948460.1"/>
    <property type="molecule type" value="Genomic_DNA"/>
</dbReference>
<accession>A0A7W3QIM8</accession>
<organism evidence="1 2">
    <name type="scientific">Actinomadura namibiensis</name>
    <dbReference type="NCBI Taxonomy" id="182080"/>
    <lineage>
        <taxon>Bacteria</taxon>
        <taxon>Bacillati</taxon>
        <taxon>Actinomycetota</taxon>
        <taxon>Actinomycetes</taxon>
        <taxon>Streptosporangiales</taxon>
        <taxon>Thermomonosporaceae</taxon>
        <taxon>Actinomadura</taxon>
    </lineage>
</organism>
<comment type="caution">
    <text evidence="1">The sequence shown here is derived from an EMBL/GenBank/DDBJ whole genome shotgun (WGS) entry which is preliminary data.</text>
</comment>
<sequence>MGRSGVPAGAAALVPALTPAFWGEPVLEDGFDGERVDTSKWLVHHFPDAPVNPRTRTATSVTDGTLKLPNALTFWIDGRKVWSYWGPLTPERSQMGLALQNDQVCDRGPSFCRNRSTPKWVTMYVDRVRVYRAPR</sequence>
<name>A0A7W3QIM8_ACTNM</name>
<reference evidence="1 2" key="1">
    <citation type="submission" date="2020-08" db="EMBL/GenBank/DDBJ databases">
        <title>Genomic Encyclopedia of Type Strains, Phase IV (KMG-IV): sequencing the most valuable type-strain genomes for metagenomic binning, comparative biology and taxonomic classification.</title>
        <authorList>
            <person name="Goeker M."/>
        </authorList>
    </citation>
    <scope>NUCLEOTIDE SEQUENCE [LARGE SCALE GENOMIC DNA]</scope>
    <source>
        <strain evidence="1 2">DSM 44197</strain>
    </source>
</reference>
<gene>
    <name evidence="1" type="ORF">HNR61_000058</name>
</gene>
<dbReference type="Proteomes" id="UP000572680">
    <property type="component" value="Unassembled WGS sequence"/>
</dbReference>
<protein>
    <submittedName>
        <fullName evidence="1">Uncharacterized protein</fullName>
    </submittedName>
</protein>
<dbReference type="AlphaFoldDB" id="A0A7W3QIM8"/>